<feature type="compositionally biased region" description="Polar residues" evidence="1">
    <location>
        <begin position="240"/>
        <end position="254"/>
    </location>
</feature>
<evidence type="ECO:0000256" key="1">
    <source>
        <dbReference type="SAM" id="MobiDB-lite"/>
    </source>
</evidence>
<feature type="region of interest" description="Disordered" evidence="1">
    <location>
        <begin position="240"/>
        <end position="264"/>
    </location>
</feature>
<feature type="domain" description="CRISPR-associated protein Cas6 C-terminal" evidence="2">
    <location>
        <begin position="114"/>
        <end position="231"/>
    </location>
</feature>
<name>B0VHA6_CLOAI</name>
<dbReference type="EMBL" id="CU466930">
    <property type="protein sequence ID" value="CAO80721.1"/>
    <property type="molecule type" value="Genomic_DNA"/>
</dbReference>
<dbReference type="InterPro" id="IPR019267">
    <property type="entry name" value="CRISPR-assoc_Cas6_C"/>
</dbReference>
<dbReference type="Proteomes" id="UP000002019">
    <property type="component" value="Chromosome"/>
</dbReference>
<dbReference type="HOGENOM" id="CLU_1052522_0_0_0"/>
<sequence length="264" mass="30787">MENCTYYVLFEKQLSSSDQYHPYIIQSRVISPYLIEAKFKFFGWVCDHLEKLLYSIINTNNMLLKREGNSYRLTLQKIEDLNSNQIYSADSEMITRPTLKMLYFRPEEVPLLEITFTTPLRQKHQGKLMSEFMWEPFAKSLINRIRFINEHFNRNELNIPEQINLDGVEIKEANTYWSEKIRVSFRQESKMSIGGLLGSVVLANVSPEMIGMLKLGRYLHTGKQCTFGNGEFALRNLSENQSVTENKSTPSQNKEIYLSDKSPP</sequence>
<evidence type="ECO:0000313" key="3">
    <source>
        <dbReference type="EMBL" id="CAO80721.1"/>
    </source>
</evidence>
<reference evidence="3 4" key="1">
    <citation type="journal article" date="2008" name="J. Bacteriol.">
        <title>'Candidatus Cloacamonas acidaminovorans': genome sequence reconstruction provides a first glimpse of a new bacterial division.</title>
        <authorList>
            <person name="Pelletier E."/>
            <person name="Kreimeyer A."/>
            <person name="Bocs S."/>
            <person name="Rouy Z."/>
            <person name="Gyapay G."/>
            <person name="Chouari R."/>
            <person name="Riviere D."/>
            <person name="Ganesan A."/>
            <person name="Daegelen P."/>
            <person name="Sghir A."/>
            <person name="Cohen G.N."/>
            <person name="Medigue C."/>
            <person name="Weissenbach J."/>
            <person name="Le Paslier D."/>
        </authorList>
    </citation>
    <scope>NUCLEOTIDE SEQUENCE [LARGE SCALE GENOMIC DNA]</scope>
    <source>
        <strain evidence="4">Evry</strain>
    </source>
</reference>
<organism evidence="3 4">
    <name type="scientific">Cloacimonas acidaminovorans (strain Evry)</name>
    <dbReference type="NCBI Taxonomy" id="459349"/>
    <lineage>
        <taxon>Bacteria</taxon>
        <taxon>Pseudomonadati</taxon>
        <taxon>Candidatus Cloacimonadota</taxon>
        <taxon>Candidatus Cloacimonadia</taxon>
        <taxon>Candidatus Cloacimonadales</taxon>
        <taxon>Candidatus Cloacimonadaceae</taxon>
        <taxon>Candidatus Cloacimonas</taxon>
    </lineage>
</organism>
<dbReference type="KEGG" id="caci:CLOAM0840"/>
<accession>B0VHA6</accession>
<keyword evidence="4" id="KW-1185">Reference proteome</keyword>
<dbReference type="Pfam" id="PF10040">
    <property type="entry name" value="CRISPR_Cas6"/>
    <property type="match status" value="1"/>
</dbReference>
<gene>
    <name evidence="3" type="ordered locus">CLOAM0840</name>
</gene>
<dbReference type="STRING" id="459349.CLOAM0840"/>
<dbReference type="AlphaFoldDB" id="B0VHA6"/>
<evidence type="ECO:0000313" key="4">
    <source>
        <dbReference type="Proteomes" id="UP000002019"/>
    </source>
</evidence>
<evidence type="ECO:0000259" key="2">
    <source>
        <dbReference type="Pfam" id="PF10040"/>
    </source>
</evidence>
<proteinExistence type="predicted"/>
<protein>
    <recommendedName>
        <fullName evidence="2">CRISPR-associated protein Cas6 C-terminal domain-containing protein</fullName>
    </recommendedName>
</protein>